<dbReference type="Proteomes" id="UP000218334">
    <property type="component" value="Unassembled WGS sequence"/>
</dbReference>
<reference evidence="2" key="1">
    <citation type="journal article" date="2017" name="Nat. Ecol. Evol.">
        <title>Genome expansion and lineage-specific genetic innovations in the forest pathogenic fungi Armillaria.</title>
        <authorList>
            <person name="Sipos G."/>
            <person name="Prasanna A.N."/>
            <person name="Walter M.C."/>
            <person name="O'Connor E."/>
            <person name="Balint B."/>
            <person name="Krizsan K."/>
            <person name="Kiss B."/>
            <person name="Hess J."/>
            <person name="Varga T."/>
            <person name="Slot J."/>
            <person name="Riley R."/>
            <person name="Boka B."/>
            <person name="Rigling D."/>
            <person name="Barry K."/>
            <person name="Lee J."/>
            <person name="Mihaltcheva S."/>
            <person name="LaButti K."/>
            <person name="Lipzen A."/>
            <person name="Waldron R."/>
            <person name="Moloney N.M."/>
            <person name="Sperisen C."/>
            <person name="Kredics L."/>
            <person name="Vagvoelgyi C."/>
            <person name="Patrignani A."/>
            <person name="Fitzpatrick D."/>
            <person name="Nagy I."/>
            <person name="Doyle S."/>
            <person name="Anderson J.B."/>
            <person name="Grigoriev I.V."/>
            <person name="Gueldener U."/>
            <person name="Muensterkoetter M."/>
            <person name="Nagy L.G."/>
        </authorList>
    </citation>
    <scope>NUCLEOTIDE SEQUENCE [LARGE SCALE GENOMIC DNA]</scope>
    <source>
        <strain evidence="2">28-4</strain>
    </source>
</reference>
<accession>A0A2H3BU10</accession>
<gene>
    <name evidence="1" type="ORF">ARMSODRAFT_951978</name>
</gene>
<sequence length="53" mass="5785">MARRKWYAVTAGRAVGLFDNWSVGLAIGDFESLITSPGYLLRRSSLASPSHTT</sequence>
<evidence type="ECO:0000313" key="1">
    <source>
        <dbReference type="EMBL" id="PBK74345.1"/>
    </source>
</evidence>
<keyword evidence="2" id="KW-1185">Reference proteome</keyword>
<protein>
    <submittedName>
        <fullName evidence="1">Uncharacterized protein</fullName>
    </submittedName>
</protein>
<dbReference type="AlphaFoldDB" id="A0A2H3BU10"/>
<proteinExistence type="predicted"/>
<evidence type="ECO:0000313" key="2">
    <source>
        <dbReference type="Proteomes" id="UP000218334"/>
    </source>
</evidence>
<organism evidence="1 2">
    <name type="scientific">Armillaria solidipes</name>
    <dbReference type="NCBI Taxonomy" id="1076256"/>
    <lineage>
        <taxon>Eukaryota</taxon>
        <taxon>Fungi</taxon>
        <taxon>Dikarya</taxon>
        <taxon>Basidiomycota</taxon>
        <taxon>Agaricomycotina</taxon>
        <taxon>Agaricomycetes</taxon>
        <taxon>Agaricomycetidae</taxon>
        <taxon>Agaricales</taxon>
        <taxon>Marasmiineae</taxon>
        <taxon>Physalacriaceae</taxon>
        <taxon>Armillaria</taxon>
    </lineage>
</organism>
<name>A0A2H3BU10_9AGAR</name>
<dbReference type="EMBL" id="KZ293419">
    <property type="protein sequence ID" value="PBK74345.1"/>
    <property type="molecule type" value="Genomic_DNA"/>
</dbReference>